<dbReference type="Proteomes" id="UP000004095">
    <property type="component" value="Unassembled WGS sequence"/>
</dbReference>
<name>A1ZUN9_MICM2</name>
<evidence type="ECO:0000313" key="1">
    <source>
        <dbReference type="EMBL" id="EAY25925.1"/>
    </source>
</evidence>
<comment type="caution">
    <text evidence="1">The sequence shown here is derived from an EMBL/GenBank/DDBJ whole genome shotgun (WGS) entry which is preliminary data.</text>
</comment>
<proteinExistence type="predicted"/>
<sequence>MKYTTLFRLIKEVPDKTSNLAGKAAREALLEELKLALPGLPDGFLYCRHSYQQVFFSATLPKRKKSATVVTGISGVSAYWWQKWSASLLCQAIYYEVAPLGMNIDKINAQVDSYSAEFRSKAFVWYAYVLPQACPEIGRALACLPNFEEARLLYIAYLVDKNWIAAKNNAVAEGQWSNAGWEMFHHCIKLHLLGATADEITQVMQTLQDMGLKMPGVAWEFGDYWRYYYEWMQPNTIDWTDLVNEAFGGLHLQYPVMQCGGVVFRKYSKDFVEAFGKQFGATKRKEELPEFSFLEKNNQQVYLNNPDTFFDDPLMVLCLENLCQEMMTWVNSVGLNKEALKNFLEKVVKANFLPLLQKTSVRLCFDVPKTAGASDVSKLDEYFRGDKQNDCVAKLLDLILVNYYTELWWAVVLGSKRLNNGVLLANDCFIVFSFQDLVLRRDWFAKKLDVLEVELSQGRVSKKFKVIPANDQVTPRLLTKELSIKQDSYAHSECLTLEVIGYNQALGRRFNRKVTFPTSLIVDRRQEASFSLTNQSHSSTIATLGFDVCLRTQEKPISEAAPWRQPHSFKQEWYAGWLGQALGAELVNALKEQLESYRDYKSFD</sequence>
<dbReference type="RefSeq" id="WP_002701931.1">
    <property type="nucleotide sequence ID" value="NZ_AAWS01000041.1"/>
</dbReference>
<protein>
    <submittedName>
        <fullName evidence="1">Uncharacterized protein</fullName>
    </submittedName>
</protein>
<organism evidence="1 2">
    <name type="scientific">Microscilla marina ATCC 23134</name>
    <dbReference type="NCBI Taxonomy" id="313606"/>
    <lineage>
        <taxon>Bacteria</taxon>
        <taxon>Pseudomonadati</taxon>
        <taxon>Bacteroidota</taxon>
        <taxon>Cytophagia</taxon>
        <taxon>Cytophagales</taxon>
        <taxon>Microscillaceae</taxon>
        <taxon>Microscilla</taxon>
    </lineage>
</organism>
<evidence type="ECO:0000313" key="2">
    <source>
        <dbReference type="Proteomes" id="UP000004095"/>
    </source>
</evidence>
<dbReference type="EMBL" id="AAWS01000041">
    <property type="protein sequence ID" value="EAY25925.1"/>
    <property type="molecule type" value="Genomic_DNA"/>
</dbReference>
<keyword evidence="2" id="KW-1185">Reference proteome</keyword>
<reference evidence="1 2" key="1">
    <citation type="submission" date="2007-01" db="EMBL/GenBank/DDBJ databases">
        <authorList>
            <person name="Haygood M."/>
            <person name="Podell S."/>
            <person name="Anderson C."/>
            <person name="Hopkinson B."/>
            <person name="Roe K."/>
            <person name="Barbeau K."/>
            <person name="Gaasterland T."/>
            <person name="Ferriera S."/>
            <person name="Johnson J."/>
            <person name="Kravitz S."/>
            <person name="Beeson K."/>
            <person name="Sutton G."/>
            <person name="Rogers Y.-H."/>
            <person name="Friedman R."/>
            <person name="Frazier M."/>
            <person name="Venter J.C."/>
        </authorList>
    </citation>
    <scope>NUCLEOTIDE SEQUENCE [LARGE SCALE GENOMIC DNA]</scope>
    <source>
        <strain evidence="1 2">ATCC 23134</strain>
    </source>
</reference>
<dbReference type="eggNOG" id="ENOG502ZHCE">
    <property type="taxonomic scope" value="Bacteria"/>
</dbReference>
<accession>A1ZUN9</accession>
<gene>
    <name evidence="1" type="ORF">M23134_00879</name>
</gene>
<dbReference type="OrthoDB" id="582519at2"/>
<dbReference type="AlphaFoldDB" id="A1ZUN9"/>